<evidence type="ECO:0000313" key="2">
    <source>
        <dbReference type="Proteomes" id="UP000789342"/>
    </source>
</evidence>
<evidence type="ECO:0000313" key="1">
    <source>
        <dbReference type="EMBL" id="CAG8531500.1"/>
    </source>
</evidence>
<protein>
    <submittedName>
        <fullName evidence="1">5694_t:CDS:1</fullName>
    </submittedName>
</protein>
<comment type="caution">
    <text evidence="1">The sequence shown here is derived from an EMBL/GenBank/DDBJ whole genome shotgun (WGS) entry which is preliminary data.</text>
</comment>
<organism evidence="1 2">
    <name type="scientific">Acaulospora morrowiae</name>
    <dbReference type="NCBI Taxonomy" id="94023"/>
    <lineage>
        <taxon>Eukaryota</taxon>
        <taxon>Fungi</taxon>
        <taxon>Fungi incertae sedis</taxon>
        <taxon>Mucoromycota</taxon>
        <taxon>Glomeromycotina</taxon>
        <taxon>Glomeromycetes</taxon>
        <taxon>Diversisporales</taxon>
        <taxon>Acaulosporaceae</taxon>
        <taxon>Acaulospora</taxon>
    </lineage>
</organism>
<proteinExistence type="predicted"/>
<accession>A0A9N9AIH8</accession>
<dbReference type="EMBL" id="CAJVPV010002621">
    <property type="protein sequence ID" value="CAG8531500.1"/>
    <property type="molecule type" value="Genomic_DNA"/>
</dbReference>
<keyword evidence="2" id="KW-1185">Reference proteome</keyword>
<sequence length="89" mass="9883">MSSAINTIKDNIEDDAQAKEIAEQDNNRARVVALAVREACAIAKLSQDKQDWEAACRMISENNLLTDKEKSTITALLLHKSSSCMYLIN</sequence>
<dbReference type="OrthoDB" id="2341651at2759"/>
<dbReference type="Proteomes" id="UP000789342">
    <property type="component" value="Unassembled WGS sequence"/>
</dbReference>
<name>A0A9N9AIH8_9GLOM</name>
<dbReference type="AlphaFoldDB" id="A0A9N9AIH8"/>
<gene>
    <name evidence="1" type="ORF">AMORRO_LOCUS4693</name>
</gene>
<reference evidence="1" key="1">
    <citation type="submission" date="2021-06" db="EMBL/GenBank/DDBJ databases">
        <authorList>
            <person name="Kallberg Y."/>
            <person name="Tangrot J."/>
            <person name="Rosling A."/>
        </authorList>
    </citation>
    <scope>NUCLEOTIDE SEQUENCE</scope>
    <source>
        <strain evidence="1">CL551</strain>
    </source>
</reference>